<evidence type="ECO:0000256" key="2">
    <source>
        <dbReference type="ARBA" id="ARBA00007935"/>
    </source>
</evidence>
<comment type="subcellular location">
    <subcellularLocation>
        <location evidence="1">Cell membrane</location>
        <topology evidence="1">Multi-pass membrane protein</topology>
    </subcellularLocation>
</comment>
<dbReference type="InterPro" id="IPR037294">
    <property type="entry name" value="ABC_BtuC-like"/>
</dbReference>
<dbReference type="CDD" id="cd06550">
    <property type="entry name" value="TM_ABC_iron-siderophores_like"/>
    <property type="match status" value="1"/>
</dbReference>
<reference evidence="9 10" key="1">
    <citation type="journal article" date="2019" name="Biochem. Eng. J.">
        <title>Metabolic engineering of the marine bacteria Neptunomonas concharum for the production of acetoin and meso-2,3-butanediol from acetate.</title>
        <authorList>
            <person name="Li W."/>
            <person name="Pu N."/>
            <person name="Liu C.-X."/>
            <person name="Yuan Q.-P."/>
            <person name="Li Z.-J."/>
        </authorList>
    </citation>
    <scope>NUCLEOTIDE SEQUENCE [LARGE SCALE GENOMIC DNA]</scope>
    <source>
        <strain evidence="9 10">JCM17730</strain>
    </source>
</reference>
<organism evidence="9 10">
    <name type="scientific">Neptunomonas concharum</name>
    <dbReference type="NCBI Taxonomy" id="1031538"/>
    <lineage>
        <taxon>Bacteria</taxon>
        <taxon>Pseudomonadati</taxon>
        <taxon>Pseudomonadota</taxon>
        <taxon>Gammaproteobacteria</taxon>
        <taxon>Oceanospirillales</taxon>
        <taxon>Oceanospirillaceae</taxon>
        <taxon>Neptunomonas</taxon>
    </lineage>
</organism>
<feature type="transmembrane region" description="Helical" evidence="8">
    <location>
        <begin position="264"/>
        <end position="282"/>
    </location>
</feature>
<sequence>MMLLMLTMASVQWGAVSLSLGDVWSGDEVARRIVLEIRLPRALLVMLAGGLLAITGAVVQSLFRNPLADPGLIGVSAGAALAAVGWQVAVTLLGGGLLVSLGMPLAAFLGGMLVTLLVMRIAQTTEGISSITLLLAGVAINAMAGAGIAGLKYLSDSMTLRQVTFWLMGNVQGVGWWHVVLLTIVAVVCIPWVLRFASVLNLLLLGEQQAQLLGVDTQKTYRQLVLMTALVVGSVVSLVGMIGFVGLVVPHVIRLLFGPDNRQLLPLSFLLGAGLLLFADLLSRTLVAPAELPIGLITALVGSPVFLLMIRAGRRRAG</sequence>
<dbReference type="EMBL" id="CP043869">
    <property type="protein sequence ID" value="QEQ98465.1"/>
    <property type="molecule type" value="Genomic_DNA"/>
</dbReference>
<feature type="transmembrane region" description="Helical" evidence="8">
    <location>
        <begin position="71"/>
        <end position="89"/>
    </location>
</feature>
<proteinExistence type="inferred from homology"/>
<gene>
    <name evidence="9" type="ORF">F0U83_15130</name>
</gene>
<feature type="transmembrane region" description="Helical" evidence="8">
    <location>
        <begin position="131"/>
        <end position="155"/>
    </location>
</feature>
<dbReference type="FunFam" id="1.10.3470.10:FF:000001">
    <property type="entry name" value="Vitamin B12 ABC transporter permease BtuC"/>
    <property type="match status" value="1"/>
</dbReference>
<evidence type="ECO:0000313" key="9">
    <source>
        <dbReference type="EMBL" id="QEQ98465.1"/>
    </source>
</evidence>
<evidence type="ECO:0000256" key="8">
    <source>
        <dbReference type="SAM" id="Phobius"/>
    </source>
</evidence>
<feature type="transmembrane region" description="Helical" evidence="8">
    <location>
        <begin position="294"/>
        <end position="313"/>
    </location>
</feature>
<evidence type="ECO:0000256" key="6">
    <source>
        <dbReference type="ARBA" id="ARBA00022989"/>
    </source>
</evidence>
<feature type="transmembrane region" description="Helical" evidence="8">
    <location>
        <begin position="175"/>
        <end position="204"/>
    </location>
</feature>
<dbReference type="RefSeq" id="WP_138989084.1">
    <property type="nucleotide sequence ID" value="NZ_CP043869.1"/>
</dbReference>
<keyword evidence="4" id="KW-1003">Cell membrane</keyword>
<protein>
    <submittedName>
        <fullName evidence="9">Iron ABC transporter permease</fullName>
    </submittedName>
</protein>
<dbReference type="PANTHER" id="PTHR30472">
    <property type="entry name" value="FERRIC ENTEROBACTIN TRANSPORT SYSTEM PERMEASE PROTEIN"/>
    <property type="match status" value="1"/>
</dbReference>
<dbReference type="GO" id="GO:0022857">
    <property type="term" value="F:transmembrane transporter activity"/>
    <property type="evidence" value="ECO:0007669"/>
    <property type="project" value="InterPro"/>
</dbReference>
<keyword evidence="6 8" id="KW-1133">Transmembrane helix</keyword>
<feature type="transmembrane region" description="Helical" evidence="8">
    <location>
        <begin position="95"/>
        <end position="119"/>
    </location>
</feature>
<dbReference type="GO" id="GO:0033214">
    <property type="term" value="P:siderophore-iron import into cell"/>
    <property type="evidence" value="ECO:0007669"/>
    <property type="project" value="TreeGrafter"/>
</dbReference>
<feature type="transmembrane region" description="Helical" evidence="8">
    <location>
        <begin position="37"/>
        <end position="59"/>
    </location>
</feature>
<evidence type="ECO:0000256" key="4">
    <source>
        <dbReference type="ARBA" id="ARBA00022475"/>
    </source>
</evidence>
<comment type="similarity">
    <text evidence="2">Belongs to the binding-protein-dependent transport system permease family. FecCD subfamily.</text>
</comment>
<dbReference type="Pfam" id="PF01032">
    <property type="entry name" value="FecCD"/>
    <property type="match status" value="1"/>
</dbReference>
<dbReference type="PANTHER" id="PTHR30472:SF25">
    <property type="entry name" value="ABC TRANSPORTER PERMEASE PROTEIN MJ0876-RELATED"/>
    <property type="match status" value="1"/>
</dbReference>
<evidence type="ECO:0000256" key="3">
    <source>
        <dbReference type="ARBA" id="ARBA00022448"/>
    </source>
</evidence>
<feature type="transmembrane region" description="Helical" evidence="8">
    <location>
        <begin position="224"/>
        <end position="252"/>
    </location>
</feature>
<dbReference type="SUPFAM" id="SSF81345">
    <property type="entry name" value="ABC transporter involved in vitamin B12 uptake, BtuC"/>
    <property type="match status" value="1"/>
</dbReference>
<dbReference type="Gene3D" id="1.10.3470.10">
    <property type="entry name" value="ABC transporter involved in vitamin B12 uptake, BtuC"/>
    <property type="match status" value="1"/>
</dbReference>
<name>A0A5P1RH58_9GAMM</name>
<keyword evidence="7 8" id="KW-0472">Membrane</keyword>
<evidence type="ECO:0000256" key="7">
    <source>
        <dbReference type="ARBA" id="ARBA00023136"/>
    </source>
</evidence>
<keyword evidence="5 8" id="KW-0812">Transmembrane</keyword>
<keyword evidence="10" id="KW-1185">Reference proteome</keyword>
<evidence type="ECO:0000313" key="10">
    <source>
        <dbReference type="Proteomes" id="UP000324760"/>
    </source>
</evidence>
<dbReference type="KEGG" id="ncu:F0U83_15130"/>
<accession>A0A5P1RH58</accession>
<evidence type="ECO:0000256" key="5">
    <source>
        <dbReference type="ARBA" id="ARBA00022692"/>
    </source>
</evidence>
<dbReference type="InterPro" id="IPR000522">
    <property type="entry name" value="ABC_transptr_permease_BtuC"/>
</dbReference>
<dbReference type="Proteomes" id="UP000324760">
    <property type="component" value="Chromosome"/>
</dbReference>
<evidence type="ECO:0000256" key="1">
    <source>
        <dbReference type="ARBA" id="ARBA00004651"/>
    </source>
</evidence>
<dbReference type="OrthoDB" id="9055647at2"/>
<dbReference type="AlphaFoldDB" id="A0A5P1RH58"/>
<dbReference type="GO" id="GO:0005886">
    <property type="term" value="C:plasma membrane"/>
    <property type="evidence" value="ECO:0007669"/>
    <property type="project" value="UniProtKB-SubCell"/>
</dbReference>
<keyword evidence="3" id="KW-0813">Transport</keyword>